<evidence type="ECO:0000256" key="3">
    <source>
        <dbReference type="ARBA" id="ARBA00022827"/>
    </source>
</evidence>
<dbReference type="InterPro" id="IPR027477">
    <property type="entry name" value="Succ_DH/fumarate_Rdtase_cat_sf"/>
</dbReference>
<evidence type="ECO:0000313" key="9">
    <source>
        <dbReference type="Proteomes" id="UP000240957"/>
    </source>
</evidence>
<dbReference type="SUPFAM" id="SSF56425">
    <property type="entry name" value="Succinate dehydrogenase/fumarate reductase flavoprotein, catalytic domain"/>
    <property type="match status" value="1"/>
</dbReference>
<reference evidence="10" key="3">
    <citation type="journal article" date="2019" name="Int. J. Syst. Evol. Microbiol.">
        <title>The Global Catalogue of Microorganisms (GCM) 10K type strain sequencing project: providing services to taxonomists for standard genome sequencing and annotation.</title>
        <authorList>
            <consortium name="The Broad Institute Genomics Platform"/>
            <consortium name="The Broad Institute Genome Sequencing Center for Infectious Disease"/>
            <person name="Wu L."/>
            <person name="Ma J."/>
        </authorList>
    </citation>
    <scope>NUCLEOTIDE SEQUENCE [LARGE SCALE GENOMIC DNA]</scope>
    <source>
        <strain evidence="10">KCTC 62575</strain>
    </source>
</reference>
<reference evidence="7" key="4">
    <citation type="submission" date="2024-09" db="EMBL/GenBank/DDBJ databases">
        <authorList>
            <person name="Sun Q."/>
            <person name="Mori K."/>
        </authorList>
    </citation>
    <scope>NUCLEOTIDE SEQUENCE</scope>
    <source>
        <strain evidence="7">KCTC 62575</strain>
    </source>
</reference>
<dbReference type="InterPro" id="IPR036188">
    <property type="entry name" value="FAD/NAD-bd_sf"/>
</dbReference>
<gene>
    <name evidence="7" type="ORF">ACFODO_21415</name>
    <name evidence="8" type="ORF">C9E89_007660</name>
</gene>
<dbReference type="Gene3D" id="3.50.50.60">
    <property type="entry name" value="FAD/NAD(P)-binding domain"/>
    <property type="match status" value="3"/>
</dbReference>
<dbReference type="InterPro" id="IPR050315">
    <property type="entry name" value="FAD-oxidoreductase_2"/>
</dbReference>
<keyword evidence="4" id="KW-0560">Oxidoreductase</keyword>
<comment type="caution">
    <text evidence="8">The sequence shown here is derived from an EMBL/GenBank/DDBJ whole genome shotgun (WGS) entry which is preliminary data.</text>
</comment>
<feature type="region of interest" description="Disordered" evidence="5">
    <location>
        <begin position="470"/>
        <end position="491"/>
    </location>
</feature>
<keyword evidence="10" id="KW-1185">Reference proteome</keyword>
<dbReference type="PRINTS" id="PR00411">
    <property type="entry name" value="PNDRDTASEI"/>
</dbReference>
<name>A0A371YRV8_9GAMM</name>
<dbReference type="EMBL" id="JBHRSF010000157">
    <property type="protein sequence ID" value="MFC2997759.1"/>
    <property type="molecule type" value="Genomic_DNA"/>
</dbReference>
<proteinExistence type="predicted"/>
<dbReference type="PANTHER" id="PTHR43400">
    <property type="entry name" value="FUMARATE REDUCTASE"/>
    <property type="match status" value="1"/>
</dbReference>
<evidence type="ECO:0000313" key="8">
    <source>
        <dbReference type="EMBL" id="RFC84074.1"/>
    </source>
</evidence>
<dbReference type="Proteomes" id="UP000240957">
    <property type="component" value="Unassembled WGS sequence"/>
</dbReference>
<feature type="domain" description="FAD-dependent oxidoreductase 2 FAD-binding" evidence="6">
    <location>
        <begin position="23"/>
        <end position="561"/>
    </location>
</feature>
<dbReference type="EMBL" id="PYIX02000009">
    <property type="protein sequence ID" value="RFC84074.1"/>
    <property type="molecule type" value="Genomic_DNA"/>
</dbReference>
<dbReference type="GO" id="GO:0008202">
    <property type="term" value="P:steroid metabolic process"/>
    <property type="evidence" value="ECO:0007669"/>
    <property type="project" value="UniProtKB-ARBA"/>
</dbReference>
<protein>
    <submittedName>
        <fullName evidence="8">FAD-dependent oxidoreductase</fullName>
    </submittedName>
</protein>
<dbReference type="Proteomes" id="UP001595455">
    <property type="component" value="Unassembled WGS sequence"/>
</dbReference>
<dbReference type="Pfam" id="PF00890">
    <property type="entry name" value="FAD_binding_2"/>
    <property type="match status" value="1"/>
</dbReference>
<dbReference type="OrthoDB" id="9813348at2"/>
<keyword evidence="3" id="KW-0274">FAD</keyword>
<dbReference type="AlphaFoldDB" id="A0A371YRV8"/>
<dbReference type="GO" id="GO:0016491">
    <property type="term" value="F:oxidoreductase activity"/>
    <property type="evidence" value="ECO:0007669"/>
    <property type="project" value="UniProtKB-KW"/>
</dbReference>
<comment type="cofactor">
    <cofactor evidence="1">
        <name>FAD</name>
        <dbReference type="ChEBI" id="CHEBI:57692"/>
    </cofactor>
</comment>
<evidence type="ECO:0000256" key="4">
    <source>
        <dbReference type="ARBA" id="ARBA00023002"/>
    </source>
</evidence>
<reference evidence="8 9" key="2">
    <citation type="submission" date="2018-08" db="EMBL/GenBank/DDBJ databases">
        <title>The draft genome of Acinetobacter sichuanensis strain WCHAc060041.</title>
        <authorList>
            <person name="Qin J."/>
            <person name="Feng Y."/>
            <person name="Zong Z."/>
        </authorList>
    </citation>
    <scope>NUCLEOTIDE SEQUENCE [LARGE SCALE GENOMIC DNA]</scope>
    <source>
        <strain evidence="8 9">WCHAc060041</strain>
    </source>
</reference>
<evidence type="ECO:0000313" key="10">
    <source>
        <dbReference type="Proteomes" id="UP001595455"/>
    </source>
</evidence>
<evidence type="ECO:0000256" key="2">
    <source>
        <dbReference type="ARBA" id="ARBA00022630"/>
    </source>
</evidence>
<dbReference type="SUPFAM" id="SSF51905">
    <property type="entry name" value="FAD/NAD(P)-binding domain"/>
    <property type="match status" value="1"/>
</dbReference>
<evidence type="ECO:0000256" key="1">
    <source>
        <dbReference type="ARBA" id="ARBA00001974"/>
    </source>
</evidence>
<evidence type="ECO:0000313" key="7">
    <source>
        <dbReference type="EMBL" id="MFC2997759.1"/>
    </source>
</evidence>
<keyword evidence="2" id="KW-0285">Flavoprotein</keyword>
<evidence type="ECO:0000259" key="6">
    <source>
        <dbReference type="Pfam" id="PF00890"/>
    </source>
</evidence>
<reference evidence="7" key="1">
    <citation type="journal article" date="2014" name="Int. J. Syst. Evol. Microbiol.">
        <title>Complete genome of a new Firmicutes species belonging to the dominant human colonic microbiota ('Ruminococcus bicirculans') reveals two chromosomes and a selective capacity to utilize plant glucans.</title>
        <authorList>
            <consortium name="NISC Comparative Sequencing Program"/>
            <person name="Wegmann U."/>
            <person name="Louis P."/>
            <person name="Goesmann A."/>
            <person name="Henrissat B."/>
            <person name="Duncan S.H."/>
            <person name="Flint H.J."/>
        </authorList>
    </citation>
    <scope>NUCLEOTIDE SEQUENCE</scope>
    <source>
        <strain evidence="7">KCTC 62575</strain>
    </source>
</reference>
<dbReference type="RefSeq" id="WP_107007655.1">
    <property type="nucleotide sequence ID" value="NZ_JBHRSF010000157.1"/>
</dbReference>
<sequence length="590" mass="64704">MNASTQHEFNSLAQKNRDQYECDVLVIGSGAGGLSTAVTAAVQGLDVIVAEKASVFGGTTAVSGGWLWIPNTPHAQRAGQLEPIEQPKKYLKNVLGEKYDEARIHQYLTKAPEMIDFFEKSTEVKFNAGALVPDFFDIEGSRVGWRSVVAAPFDGRQLGKNLHLLRPAIPETTVWGMGIASGADMKHFINTFNAVSSFMYATKRVLRHFADLLFRHRSTQIVNGNALVARLLKSALDQKVRLFANHAAQQLIYENNKVVGAIFKTPQGLVKILAKRGVVLATGGFPHDEKRKQQLFEHVALGTPHYSAAPETNTGDGLKLAEMVGAQVDTQLPWSGAWAPVSLMPRLDGTLGRFPHLVERGKPGLIAVLKNGKRFTNEGDSYPLFVKDLFKHTNQGDLAHCWLICDYKFIRRYGLGAVKPFPISMQPWIENGYLKQADRLEDLAQQCGIDAANFKQTITQYNLHAEQGLDPEFKRGSTPYQKAQGDSDHGPNPCIAPIQKGPFYAVQVVPGSLGTFAGLITDHDARVLDKNTQRPIDGLYAVGNDMNTVMGGQYPSGGITLGPAMTFGYLAANHLVQHAKSTQFVQKQNT</sequence>
<dbReference type="Gene3D" id="3.90.700.10">
    <property type="entry name" value="Succinate dehydrogenase/fumarate reductase flavoprotein, catalytic domain"/>
    <property type="match status" value="1"/>
</dbReference>
<organism evidence="8 9">
    <name type="scientific">Acinetobacter sichuanensis</name>
    <dbReference type="NCBI Taxonomy" id="2136183"/>
    <lineage>
        <taxon>Bacteria</taxon>
        <taxon>Pseudomonadati</taxon>
        <taxon>Pseudomonadota</taxon>
        <taxon>Gammaproteobacteria</taxon>
        <taxon>Moraxellales</taxon>
        <taxon>Moraxellaceae</taxon>
        <taxon>Acinetobacter</taxon>
    </lineage>
</organism>
<dbReference type="NCBIfam" id="NF004789">
    <property type="entry name" value="PRK06134.1"/>
    <property type="match status" value="1"/>
</dbReference>
<accession>A0A371YRV8</accession>
<dbReference type="InterPro" id="IPR003953">
    <property type="entry name" value="FAD-dep_OxRdtase_2_FAD-bd"/>
</dbReference>
<evidence type="ECO:0000256" key="5">
    <source>
        <dbReference type="SAM" id="MobiDB-lite"/>
    </source>
</evidence>
<dbReference type="PANTHER" id="PTHR43400:SF10">
    <property type="entry name" value="3-OXOSTEROID 1-DEHYDROGENASE"/>
    <property type="match status" value="1"/>
</dbReference>